<name>A0A085NL26_9BILA</name>
<dbReference type="Proteomes" id="UP000030764">
    <property type="component" value="Unassembled WGS sequence"/>
</dbReference>
<evidence type="ECO:0000256" key="1">
    <source>
        <dbReference type="SAM" id="MobiDB-lite"/>
    </source>
</evidence>
<keyword evidence="5" id="KW-1185">Reference proteome</keyword>
<evidence type="ECO:0000256" key="2">
    <source>
        <dbReference type="SAM" id="SignalP"/>
    </source>
</evidence>
<organism evidence="4">
    <name type="scientific">Trichuris suis</name>
    <name type="common">pig whipworm</name>
    <dbReference type="NCBI Taxonomy" id="68888"/>
    <lineage>
        <taxon>Eukaryota</taxon>
        <taxon>Metazoa</taxon>
        <taxon>Ecdysozoa</taxon>
        <taxon>Nematoda</taxon>
        <taxon>Enoplea</taxon>
        <taxon>Dorylaimia</taxon>
        <taxon>Trichinellida</taxon>
        <taxon>Trichuridae</taxon>
        <taxon>Trichuris</taxon>
    </lineage>
</organism>
<sequence length="191" mass="20877">MKHIYLAVFIAAIHCFADALQQEHERLTVKIGHGDQKTRQRRAQVEIGELPRYARPVAQCSSYKKTFEAGPKLTQKSSSGSASAIEQVKGETSVSLQDSAQIPSYARALARTQAYRKRGQSMTSGIAVGSEQKSVTLPESARSQTKATAGQLASEDIGYESPQLIDAFLYTDSSHERGFAESKRRSGVWPG</sequence>
<feature type="region of interest" description="Disordered" evidence="1">
    <location>
        <begin position="119"/>
        <end position="155"/>
    </location>
</feature>
<dbReference type="AlphaFoldDB" id="A0A085NL26"/>
<feature type="signal peptide" evidence="2">
    <location>
        <begin position="1"/>
        <end position="19"/>
    </location>
</feature>
<dbReference type="Proteomes" id="UP000030758">
    <property type="component" value="Unassembled WGS sequence"/>
</dbReference>
<evidence type="ECO:0000313" key="5">
    <source>
        <dbReference type="Proteomes" id="UP000030764"/>
    </source>
</evidence>
<evidence type="ECO:0000313" key="4">
    <source>
        <dbReference type="EMBL" id="KFD70172.1"/>
    </source>
</evidence>
<feature type="compositionally biased region" description="Polar residues" evidence="1">
    <location>
        <begin position="131"/>
        <end position="148"/>
    </location>
</feature>
<proteinExistence type="predicted"/>
<accession>A0A085NL26</accession>
<keyword evidence="2" id="KW-0732">Signal</keyword>
<gene>
    <name evidence="3" type="ORF">M513_09551</name>
    <name evidence="4" type="ORF">M514_09551</name>
</gene>
<feature type="chain" id="PRO_5007379689" evidence="2">
    <location>
        <begin position="20"/>
        <end position="191"/>
    </location>
</feature>
<reference evidence="4 5" key="1">
    <citation type="journal article" date="2014" name="Nat. Genet.">
        <title>Genome and transcriptome of the porcine whipworm Trichuris suis.</title>
        <authorList>
            <person name="Jex A.R."/>
            <person name="Nejsum P."/>
            <person name="Schwarz E.M."/>
            <person name="Hu L."/>
            <person name="Young N.D."/>
            <person name="Hall R.S."/>
            <person name="Korhonen P.K."/>
            <person name="Liao S."/>
            <person name="Thamsborg S."/>
            <person name="Xia J."/>
            <person name="Xu P."/>
            <person name="Wang S."/>
            <person name="Scheerlinck J.P."/>
            <person name="Hofmann A."/>
            <person name="Sternberg P.W."/>
            <person name="Wang J."/>
            <person name="Gasser R.B."/>
        </authorList>
    </citation>
    <scope>NUCLEOTIDE SEQUENCE [LARGE SCALE GENOMIC DNA]</scope>
    <source>
        <strain evidence="4">DCEP-RM93F</strain>
        <strain evidence="3">DCEP-RM93M</strain>
    </source>
</reference>
<protein>
    <submittedName>
        <fullName evidence="4">Uncharacterized protein</fullName>
    </submittedName>
</protein>
<dbReference type="EMBL" id="KL363267">
    <property type="protein sequence ID" value="KFD49608.1"/>
    <property type="molecule type" value="Genomic_DNA"/>
</dbReference>
<evidence type="ECO:0000313" key="3">
    <source>
        <dbReference type="EMBL" id="KFD49608.1"/>
    </source>
</evidence>
<dbReference type="EMBL" id="KL367490">
    <property type="protein sequence ID" value="KFD70172.1"/>
    <property type="molecule type" value="Genomic_DNA"/>
</dbReference>